<protein>
    <submittedName>
        <fullName evidence="1">Glycosyltransferase family 4 protein</fullName>
    </submittedName>
</protein>
<evidence type="ECO:0000313" key="1">
    <source>
        <dbReference type="EMBL" id="QJB36571.1"/>
    </source>
</evidence>
<reference evidence="1" key="1">
    <citation type="submission" date="2020-09" db="EMBL/GenBank/DDBJ databases">
        <authorList>
            <person name="Kittiwongwattana C."/>
        </authorList>
    </citation>
    <scope>NUCLEOTIDE SEQUENCE</scope>
    <source>
        <strain evidence="1">1303</strain>
    </source>
</reference>
<dbReference type="SUPFAM" id="SSF53756">
    <property type="entry name" value="UDP-Glycosyltransferase/glycogen phosphorylase"/>
    <property type="match status" value="1"/>
</dbReference>
<dbReference type="EMBL" id="CP051204">
    <property type="protein sequence ID" value="QJB36571.1"/>
    <property type="molecule type" value="Genomic_DNA"/>
</dbReference>
<proteinExistence type="predicted"/>
<gene>
    <name evidence="1" type="ORF">HF324_01325</name>
</gene>
<dbReference type="Gene3D" id="3.40.50.2000">
    <property type="entry name" value="Glycogen Phosphorylase B"/>
    <property type="match status" value="1"/>
</dbReference>
<evidence type="ECO:0000313" key="2">
    <source>
        <dbReference type="Proteomes" id="UP000503144"/>
    </source>
</evidence>
<dbReference type="RefSeq" id="WP_168859704.1">
    <property type="nucleotide sequence ID" value="NZ_CP051204.2"/>
</dbReference>
<name>A0ABX6L8Z5_9BACT</name>
<accession>A0ABX6L8Z5</accession>
<dbReference type="Proteomes" id="UP000503144">
    <property type="component" value="Chromosome"/>
</dbReference>
<keyword evidence="2" id="KW-1185">Reference proteome</keyword>
<sequence length="326" mass="37149">MRHSIFTWHVHGSYLYYLSQGHYDIYIPVREARDEGYFGRGHTFPFGDNVHEIPFGDVKHYHFDCILFQSAKNYLTDQYEVLSAEQRSLPKIYLEHNTPHTDTVNQQHVVDDLGVLLVHVTHYNKLMWNNNRTPVTVISHGVTDTVEPYCGDIPGGLVTINHLQQRGRTLGWDIYQQVSREVPLELAGMGNAEGIGEILHPALPSVRSHYRFYFHPVRHTSLALAVCEAMMQGLPVVALATTELVTIIRDGVNGYIHTDVDYLIEKMQLLINDRDHALELGAAARQTALALFDIGRFTREWEAAFSRVVSPEWQSGNLFQRESAVV</sequence>
<organism evidence="1 2">
    <name type="scientific">Chitinophaga oryzae</name>
    <dbReference type="NCBI Taxonomy" id="2725414"/>
    <lineage>
        <taxon>Bacteria</taxon>
        <taxon>Pseudomonadati</taxon>
        <taxon>Bacteroidota</taxon>
        <taxon>Chitinophagia</taxon>
        <taxon>Chitinophagales</taxon>
        <taxon>Chitinophagaceae</taxon>
        <taxon>Chitinophaga</taxon>
    </lineage>
</organism>
<dbReference type="Pfam" id="PF13692">
    <property type="entry name" value="Glyco_trans_1_4"/>
    <property type="match status" value="1"/>
</dbReference>
<dbReference type="PANTHER" id="PTHR12526:SF627">
    <property type="entry name" value="D-RHAMNOSYLTRANSFERASE WBPZ"/>
    <property type="match status" value="1"/>
</dbReference>
<dbReference type="PANTHER" id="PTHR12526">
    <property type="entry name" value="GLYCOSYLTRANSFERASE"/>
    <property type="match status" value="1"/>
</dbReference>